<feature type="domain" description="Dienelactone hydrolase" evidence="1">
    <location>
        <begin position="262"/>
        <end position="314"/>
    </location>
</feature>
<evidence type="ECO:0000259" key="1">
    <source>
        <dbReference type="Pfam" id="PF01738"/>
    </source>
</evidence>
<dbReference type="OrthoDB" id="9765647at2"/>
<accession>A0A432WXU6</accession>
<evidence type="ECO:0000313" key="4">
    <source>
        <dbReference type="Proteomes" id="UP000286934"/>
    </source>
</evidence>
<dbReference type="Pfam" id="PF12146">
    <property type="entry name" value="Hydrolase_4"/>
    <property type="match status" value="1"/>
</dbReference>
<dbReference type="SUPFAM" id="SSF53474">
    <property type="entry name" value="alpha/beta-Hydrolases"/>
    <property type="match status" value="1"/>
</dbReference>
<evidence type="ECO:0000259" key="2">
    <source>
        <dbReference type="Pfam" id="PF12146"/>
    </source>
</evidence>
<dbReference type="RefSeq" id="WP_126805837.1">
    <property type="nucleotide sequence ID" value="NZ_PIPP01000001.1"/>
</dbReference>
<dbReference type="InterPro" id="IPR029058">
    <property type="entry name" value="AB_hydrolase_fold"/>
</dbReference>
<reference evidence="4" key="1">
    <citation type="journal article" date="2018" name="Front. Microbiol.">
        <title>Genome-Based Analysis Reveals the Taxonomy and Diversity of the Family Idiomarinaceae.</title>
        <authorList>
            <person name="Liu Y."/>
            <person name="Lai Q."/>
            <person name="Shao Z."/>
        </authorList>
    </citation>
    <scope>NUCLEOTIDE SEQUENCE [LARGE SCALE GENOMIC DNA]</scope>
    <source>
        <strain evidence="4">AIS</strain>
    </source>
</reference>
<dbReference type="Proteomes" id="UP000286934">
    <property type="component" value="Unassembled WGS sequence"/>
</dbReference>
<organism evidence="3 4">
    <name type="scientific">Aliidiomarina shirensis</name>
    <dbReference type="NCBI Taxonomy" id="1048642"/>
    <lineage>
        <taxon>Bacteria</taxon>
        <taxon>Pseudomonadati</taxon>
        <taxon>Pseudomonadota</taxon>
        <taxon>Gammaproteobacteria</taxon>
        <taxon>Alteromonadales</taxon>
        <taxon>Idiomarinaceae</taxon>
        <taxon>Aliidiomarina</taxon>
    </lineage>
</organism>
<sequence>MKIFITLVMLTLSITKCIAQTENEIFEFEFEGYTLNGVLNLPDEPEPKGIVLIVHGSGETNAVEQNWYSDVRQTILSAGYGTYMWDKMGCGNSEGTFNYNQSVENSALEVIAAINELKRKMIPGSDKIGLWGISRAGWINPLVINNYSDIEFWISVSGVDGKENFKYLLEQNLRISGHPEDYVELIVNEWVEGMRITHLGESFEAYQNATSNLGKNQFWLRFTDGGITEEGYNLYQATFMEEEFEESMGLQVYIPNFDKILSNIEIPVLALFGEQDMNVDWKETKLLYQSALKNSADLTIESFPNCNHNLFQSDTGGFFEFQDRSLTRTRCDGFLDAMADWLDKR</sequence>
<dbReference type="Pfam" id="PF01738">
    <property type="entry name" value="DLH"/>
    <property type="match status" value="1"/>
</dbReference>
<dbReference type="EMBL" id="PIPP01000001">
    <property type="protein sequence ID" value="RUO38620.1"/>
    <property type="molecule type" value="Genomic_DNA"/>
</dbReference>
<dbReference type="InterPro" id="IPR002925">
    <property type="entry name" value="Dienelactn_hydro"/>
</dbReference>
<dbReference type="PANTHER" id="PTHR43265:SF1">
    <property type="entry name" value="ESTERASE ESTD"/>
    <property type="match status" value="1"/>
</dbReference>
<dbReference type="InterPro" id="IPR053145">
    <property type="entry name" value="AB_hydrolase_Est10"/>
</dbReference>
<feature type="domain" description="Serine aminopeptidase S33" evidence="2">
    <location>
        <begin position="46"/>
        <end position="152"/>
    </location>
</feature>
<proteinExistence type="predicted"/>
<evidence type="ECO:0000313" key="3">
    <source>
        <dbReference type="EMBL" id="RUO38620.1"/>
    </source>
</evidence>
<comment type="caution">
    <text evidence="3">The sequence shown here is derived from an EMBL/GenBank/DDBJ whole genome shotgun (WGS) entry which is preliminary data.</text>
</comment>
<protein>
    <submittedName>
        <fullName evidence="3">Alpha/beta hydrolase</fullName>
    </submittedName>
</protein>
<gene>
    <name evidence="3" type="ORF">CWE13_02960</name>
</gene>
<dbReference type="PANTHER" id="PTHR43265">
    <property type="entry name" value="ESTERASE ESTD"/>
    <property type="match status" value="1"/>
</dbReference>
<keyword evidence="3" id="KW-0378">Hydrolase</keyword>
<dbReference type="AlphaFoldDB" id="A0A432WXU6"/>
<dbReference type="GO" id="GO:0052689">
    <property type="term" value="F:carboxylic ester hydrolase activity"/>
    <property type="evidence" value="ECO:0007669"/>
    <property type="project" value="TreeGrafter"/>
</dbReference>
<keyword evidence="4" id="KW-1185">Reference proteome</keyword>
<name>A0A432WXU6_9GAMM</name>
<dbReference type="InterPro" id="IPR022742">
    <property type="entry name" value="Hydrolase_4"/>
</dbReference>
<dbReference type="Gene3D" id="3.40.50.1820">
    <property type="entry name" value="alpha/beta hydrolase"/>
    <property type="match status" value="1"/>
</dbReference>